<dbReference type="Gene3D" id="3.90.320.10">
    <property type="match status" value="1"/>
</dbReference>
<accession>A0A9W9ZIK2</accession>
<feature type="domain" description="YqaJ viral recombinase" evidence="1">
    <location>
        <begin position="2"/>
        <end position="69"/>
    </location>
</feature>
<dbReference type="InterPro" id="IPR019080">
    <property type="entry name" value="YqaJ_viral_recombinase"/>
</dbReference>
<protein>
    <submittedName>
        <fullName evidence="2">Retinoic acid binding</fullName>
    </submittedName>
</protein>
<evidence type="ECO:0000313" key="3">
    <source>
        <dbReference type="Proteomes" id="UP001163046"/>
    </source>
</evidence>
<dbReference type="Proteomes" id="UP001163046">
    <property type="component" value="Unassembled WGS sequence"/>
</dbReference>
<evidence type="ECO:0000259" key="1">
    <source>
        <dbReference type="Pfam" id="PF09588"/>
    </source>
</evidence>
<comment type="caution">
    <text evidence="2">The sequence shown here is derived from an EMBL/GenBank/DDBJ whole genome shotgun (WGS) entry which is preliminary data.</text>
</comment>
<keyword evidence="3" id="KW-1185">Reference proteome</keyword>
<dbReference type="GO" id="GO:0006281">
    <property type="term" value="P:DNA repair"/>
    <property type="evidence" value="ECO:0007669"/>
    <property type="project" value="UniProtKB-ARBA"/>
</dbReference>
<dbReference type="OrthoDB" id="5948422at2759"/>
<organism evidence="2 3">
    <name type="scientific">Desmophyllum pertusum</name>
    <dbReference type="NCBI Taxonomy" id="174260"/>
    <lineage>
        <taxon>Eukaryota</taxon>
        <taxon>Metazoa</taxon>
        <taxon>Cnidaria</taxon>
        <taxon>Anthozoa</taxon>
        <taxon>Hexacorallia</taxon>
        <taxon>Scleractinia</taxon>
        <taxon>Caryophylliina</taxon>
        <taxon>Caryophylliidae</taxon>
        <taxon>Desmophyllum</taxon>
    </lineage>
</organism>
<dbReference type="InterPro" id="IPR011335">
    <property type="entry name" value="Restrct_endonuc-II-like"/>
</dbReference>
<name>A0A9W9ZIK2_9CNID</name>
<dbReference type="Pfam" id="PF09588">
    <property type="entry name" value="YqaJ"/>
    <property type="match status" value="1"/>
</dbReference>
<evidence type="ECO:0000313" key="2">
    <source>
        <dbReference type="EMBL" id="KAJ7382398.1"/>
    </source>
</evidence>
<reference evidence="2" key="1">
    <citation type="submission" date="2023-01" db="EMBL/GenBank/DDBJ databases">
        <title>Genome assembly of the deep-sea coral Lophelia pertusa.</title>
        <authorList>
            <person name="Herrera S."/>
            <person name="Cordes E."/>
        </authorList>
    </citation>
    <scope>NUCLEOTIDE SEQUENCE</scope>
    <source>
        <strain evidence="2">USNM1676648</strain>
        <tissue evidence="2">Polyp</tissue>
    </source>
</reference>
<proteinExistence type="predicted"/>
<sequence length="217" mass="24227">MLKWGRENEHVVIQIYKGIPQRKHVLVHECGIFISPEDPYIAATHDCVCYDHTEENLWGIIELKCLYEAAQKMKNFVSTIRDGNQTDCVETLETIKGISELSCSLKKSSMALKVGVQSEDIKKRILSLPGPFVCVRRIVRSFSSAQRPSSKATQGAIASLQTAGIGNVLTLNKQVVFLKKIPTIVNSNQIAACGITPDEYKLAFSKKDDKMTRPERC</sequence>
<dbReference type="AlphaFoldDB" id="A0A9W9ZIK2"/>
<gene>
    <name evidence="2" type="primary">LCN12_6</name>
    <name evidence="2" type="ORF">OS493_035239</name>
</gene>
<dbReference type="SUPFAM" id="SSF52980">
    <property type="entry name" value="Restriction endonuclease-like"/>
    <property type="match status" value="1"/>
</dbReference>
<dbReference type="EMBL" id="MU825925">
    <property type="protein sequence ID" value="KAJ7382398.1"/>
    <property type="molecule type" value="Genomic_DNA"/>
</dbReference>
<dbReference type="InterPro" id="IPR011604">
    <property type="entry name" value="PDDEXK-like_dom_sf"/>
</dbReference>